<proteinExistence type="predicted"/>
<feature type="region of interest" description="Disordered" evidence="1">
    <location>
        <begin position="149"/>
        <end position="187"/>
    </location>
</feature>
<dbReference type="AlphaFoldDB" id="A0A8C6V6J7"/>
<dbReference type="InterPro" id="IPR023796">
    <property type="entry name" value="Serpin_dom"/>
</dbReference>
<evidence type="ECO:0000256" key="1">
    <source>
        <dbReference type="SAM" id="MobiDB-lite"/>
    </source>
</evidence>
<feature type="region of interest" description="Disordered" evidence="1">
    <location>
        <begin position="209"/>
        <end position="264"/>
    </location>
</feature>
<sequence length="264" mass="27313">MKPLMVLLWLAALATSCHSQDGSPASSPQDPAREAGQQQQEEEEEDPFYKTPINKLATAVSNFGFALFRQQSGQAPSANVLLSPFSVATALSGLSLGAAERAEDVISRALFYDTLDKANLHSTYKELLSSLRNPSKGLKSASRLVMERSKAPCAPGEGGRAGGESWGGAGPLAEEPGPPGAQPGALSPLRAANAYGLLERAGEILRLPATGAQRKRPGGSAGDQPVGAAADGREGRPVPGGDPGRAQHPPAGGRLLQRTVGHQV</sequence>
<keyword evidence="2" id="KW-0732">Signal</keyword>
<reference evidence="4" key="1">
    <citation type="submission" date="2025-08" db="UniProtKB">
        <authorList>
            <consortium name="Ensembl"/>
        </authorList>
    </citation>
    <scope>IDENTIFICATION</scope>
</reference>
<dbReference type="SUPFAM" id="SSF56574">
    <property type="entry name" value="Serpins"/>
    <property type="match status" value="1"/>
</dbReference>
<keyword evidence="5" id="KW-1185">Reference proteome</keyword>
<dbReference type="Pfam" id="PF00079">
    <property type="entry name" value="Serpin"/>
    <property type="match status" value="1"/>
</dbReference>
<dbReference type="Proteomes" id="UP000694559">
    <property type="component" value="Unplaced"/>
</dbReference>
<evidence type="ECO:0000313" key="4">
    <source>
        <dbReference type="Ensembl" id="ENSNNAP00000001271.1"/>
    </source>
</evidence>
<feature type="domain" description="Serpin" evidence="3">
    <location>
        <begin position="59"/>
        <end position="149"/>
    </location>
</feature>
<evidence type="ECO:0000259" key="3">
    <source>
        <dbReference type="Pfam" id="PF00079"/>
    </source>
</evidence>
<organism evidence="4 5">
    <name type="scientific">Naja naja</name>
    <name type="common">Indian cobra</name>
    <dbReference type="NCBI Taxonomy" id="35670"/>
    <lineage>
        <taxon>Eukaryota</taxon>
        <taxon>Metazoa</taxon>
        <taxon>Chordata</taxon>
        <taxon>Craniata</taxon>
        <taxon>Vertebrata</taxon>
        <taxon>Euteleostomi</taxon>
        <taxon>Lepidosauria</taxon>
        <taxon>Squamata</taxon>
        <taxon>Bifurcata</taxon>
        <taxon>Unidentata</taxon>
        <taxon>Episquamata</taxon>
        <taxon>Toxicofera</taxon>
        <taxon>Serpentes</taxon>
        <taxon>Colubroidea</taxon>
        <taxon>Elapidae</taxon>
        <taxon>Elapinae</taxon>
        <taxon>Naja</taxon>
    </lineage>
</organism>
<dbReference type="GeneTree" id="ENSGT00940000158112"/>
<feature type="compositionally biased region" description="Gly residues" evidence="1">
    <location>
        <begin position="156"/>
        <end position="170"/>
    </location>
</feature>
<feature type="signal peptide" evidence="2">
    <location>
        <begin position="1"/>
        <end position="19"/>
    </location>
</feature>
<dbReference type="Ensembl" id="ENSNNAT00000001338.1">
    <property type="protein sequence ID" value="ENSNNAP00000001271.1"/>
    <property type="gene ID" value="ENSNNAG00000000910.1"/>
</dbReference>
<accession>A0A8C6V6J7</accession>
<feature type="chain" id="PRO_5034373417" evidence="2">
    <location>
        <begin position="20"/>
        <end position="264"/>
    </location>
</feature>
<name>A0A8C6V6J7_NAJNA</name>
<feature type="compositionally biased region" description="Polar residues" evidence="1">
    <location>
        <begin position="19"/>
        <end position="29"/>
    </location>
</feature>
<protein>
    <submittedName>
        <fullName evidence="4">Serpin family F member 1</fullName>
    </submittedName>
</protein>
<evidence type="ECO:0000256" key="2">
    <source>
        <dbReference type="SAM" id="SignalP"/>
    </source>
</evidence>
<evidence type="ECO:0000313" key="5">
    <source>
        <dbReference type="Proteomes" id="UP000694559"/>
    </source>
</evidence>
<dbReference type="InterPro" id="IPR042178">
    <property type="entry name" value="Serpin_sf_1"/>
</dbReference>
<dbReference type="InterPro" id="IPR036186">
    <property type="entry name" value="Serpin_sf"/>
</dbReference>
<dbReference type="Gene3D" id="3.30.497.10">
    <property type="entry name" value="Antithrombin, subunit I, domain 2"/>
    <property type="match status" value="1"/>
</dbReference>
<dbReference type="OrthoDB" id="9995163at2759"/>
<reference evidence="4" key="2">
    <citation type="submission" date="2025-09" db="UniProtKB">
        <authorList>
            <consortium name="Ensembl"/>
        </authorList>
    </citation>
    <scope>IDENTIFICATION</scope>
</reference>
<dbReference type="PROSITE" id="PS51257">
    <property type="entry name" value="PROKAR_LIPOPROTEIN"/>
    <property type="match status" value="1"/>
</dbReference>
<feature type="region of interest" description="Disordered" evidence="1">
    <location>
        <begin position="19"/>
        <end position="48"/>
    </location>
</feature>